<dbReference type="RefSeq" id="WP_235312716.1">
    <property type="nucleotide sequence ID" value="NZ_JAKGAS010000005.1"/>
</dbReference>
<dbReference type="InterPro" id="IPR006626">
    <property type="entry name" value="PbH1"/>
</dbReference>
<dbReference type="Pfam" id="PF14592">
    <property type="entry name" value="Chondroitinas_B"/>
    <property type="match status" value="1"/>
</dbReference>
<dbReference type="PROSITE" id="PS51257">
    <property type="entry name" value="PROKAR_LIPOPROTEIN"/>
    <property type="match status" value="1"/>
</dbReference>
<dbReference type="SMART" id="SM00710">
    <property type="entry name" value="PbH1"/>
    <property type="match status" value="8"/>
</dbReference>
<dbReference type="SUPFAM" id="SSF51126">
    <property type="entry name" value="Pectin lyase-like"/>
    <property type="match status" value="2"/>
</dbReference>
<accession>A0ABS9D707</accession>
<protein>
    <submittedName>
        <fullName evidence="2">Alginate lyase</fullName>
    </submittedName>
</protein>
<keyword evidence="3" id="KW-1185">Reference proteome</keyword>
<evidence type="ECO:0000256" key="1">
    <source>
        <dbReference type="SAM" id="SignalP"/>
    </source>
</evidence>
<keyword evidence="1" id="KW-0732">Signal</keyword>
<gene>
    <name evidence="2" type="ORF">L0668_11495</name>
</gene>
<dbReference type="EMBL" id="JAKGAS010000005">
    <property type="protein sequence ID" value="MCF2948733.1"/>
    <property type="molecule type" value="Genomic_DNA"/>
</dbReference>
<comment type="caution">
    <text evidence="2">The sequence shown here is derived from an EMBL/GenBank/DDBJ whole genome shotgun (WGS) entry which is preliminary data.</text>
</comment>
<evidence type="ECO:0000313" key="3">
    <source>
        <dbReference type="Proteomes" id="UP001521137"/>
    </source>
</evidence>
<name>A0ABS9D707_9ALTE</name>
<organism evidence="2 3">
    <name type="scientific">Paraglaciecola algarum</name>
    <dbReference type="NCBI Taxonomy" id="3050085"/>
    <lineage>
        <taxon>Bacteria</taxon>
        <taxon>Pseudomonadati</taxon>
        <taxon>Pseudomonadota</taxon>
        <taxon>Gammaproteobacteria</taxon>
        <taxon>Alteromonadales</taxon>
        <taxon>Alteromonadaceae</taxon>
        <taxon>Paraglaciecola</taxon>
    </lineage>
</organism>
<dbReference type="Gene3D" id="2.160.20.10">
    <property type="entry name" value="Single-stranded right-handed beta-helix, Pectin lyase-like"/>
    <property type="match status" value="2"/>
</dbReference>
<proteinExistence type="predicted"/>
<dbReference type="Proteomes" id="UP001521137">
    <property type="component" value="Unassembled WGS sequence"/>
</dbReference>
<dbReference type="InterPro" id="IPR039513">
    <property type="entry name" value="PL-6"/>
</dbReference>
<feature type="chain" id="PRO_5046116430" evidence="1">
    <location>
        <begin position="23"/>
        <end position="765"/>
    </location>
</feature>
<dbReference type="InterPro" id="IPR011050">
    <property type="entry name" value="Pectin_lyase_fold/virulence"/>
</dbReference>
<sequence length="765" mass="84501">MRFFSNIHGVKFFSFVFIFLLASCSGINSNSEPNSDSAAKEHLVSTQEEYQQALKKLSAGDTIVLADGNWKNFEIVFTGKGSKDAPITLRAQTPSKVILSGQSNLRLAGEYLVVSGLVFKDGYTPTGEVISFRRNKDDLAYHSRVTQVVIDNFSNPEKFEQDKWVVMYGKHNRFDHSNLVGKKNAGVTMAVRLNTEESQQNYHRIDNNYFGPRPVLGSNGGETLRIGTSHYSLTDSFTTIENNYFDRCNGEVEIISNKSGKNKILNNVFFESRGTLTLRHGNGNLVEGNVFFGNGVDHTGGIRVINKDQIIRNNYMEGLTGYRFGSGFTVMNGVPNSKINRYHQVDNALIENNTIVDVDHIHFAAGSDAERSATPVNSKFQNNLVINKNNIDGVSIFDDISGIEFTNNIVTDQTKPKIANGFVPTQVTLKRAENGLLYPTDSELKNSGASTDLTLVKKSEVGASYYPKAEPDVAFDSGKTINVKPAENALFDAINDAQSGDTLLLADGTYDVGKIIKLTKTITIKAKNKGKTLLLPNRSTFVDINDYGNLKLVDLIIDAKQAPDSAGNTLIRTSRLPMQRNYRLEIQNSEIKNLNKNHSFHLFDAGYRSFADYINISDSQISDVTGDILRLNKETDDLGIYNAEYIRLSGNTFTNIEGAVAKVYRGGTDESTFGPHFLVKDNRLDNVGKGKRNKDQSSVKLHGVQVTDLSTNQFINSAPVTIEHTVGEPVTKLIDNVFDKTAAPSIVELRVEGPHTAHLSNNKVL</sequence>
<dbReference type="InterPro" id="IPR012334">
    <property type="entry name" value="Pectin_lyas_fold"/>
</dbReference>
<dbReference type="GO" id="GO:0016829">
    <property type="term" value="F:lyase activity"/>
    <property type="evidence" value="ECO:0007669"/>
    <property type="project" value="UniProtKB-KW"/>
</dbReference>
<dbReference type="CDD" id="cd14251">
    <property type="entry name" value="PL-6"/>
    <property type="match status" value="1"/>
</dbReference>
<evidence type="ECO:0000313" key="2">
    <source>
        <dbReference type="EMBL" id="MCF2948733.1"/>
    </source>
</evidence>
<reference evidence="2 3" key="1">
    <citation type="submission" date="2022-01" db="EMBL/GenBank/DDBJ databases">
        <title>Paraglaciecola sp. G1-23.</title>
        <authorList>
            <person name="Jin M.S."/>
            <person name="Han D.M."/>
            <person name="Kim H.M."/>
            <person name="Jeon C.O."/>
        </authorList>
    </citation>
    <scope>NUCLEOTIDE SEQUENCE [LARGE SCALE GENOMIC DNA]</scope>
    <source>
        <strain evidence="2 3">G1-23</strain>
    </source>
</reference>
<keyword evidence="2" id="KW-0456">Lyase</keyword>
<feature type="signal peptide" evidence="1">
    <location>
        <begin position="1"/>
        <end position="22"/>
    </location>
</feature>